<accession>A0A9N7Y6I6</accession>
<reference evidence="2" key="1">
    <citation type="submission" date="2020-03" db="EMBL/GenBank/DDBJ databases">
        <authorList>
            <person name="Weist P."/>
        </authorList>
    </citation>
    <scope>NUCLEOTIDE SEQUENCE</scope>
</reference>
<proteinExistence type="predicted"/>
<sequence>MKGKASYVPACQQSVDRTLLCPGRGGVGGRVQGQKERREEGRTGRVRSEVATDRFGSLKSLQFSWKAAARGQRRMWRGEGFQIQSAHQPKSGRERTGSQSREAERARNHNTENLDITEVLIFFYPSFSDVMSRLSRTMESGPEPGRH</sequence>
<feature type="region of interest" description="Disordered" evidence="1">
    <location>
        <begin position="76"/>
        <end position="111"/>
    </location>
</feature>
<evidence type="ECO:0000256" key="1">
    <source>
        <dbReference type="SAM" id="MobiDB-lite"/>
    </source>
</evidence>
<organism evidence="2 3">
    <name type="scientific">Pleuronectes platessa</name>
    <name type="common">European plaice</name>
    <dbReference type="NCBI Taxonomy" id="8262"/>
    <lineage>
        <taxon>Eukaryota</taxon>
        <taxon>Metazoa</taxon>
        <taxon>Chordata</taxon>
        <taxon>Craniata</taxon>
        <taxon>Vertebrata</taxon>
        <taxon>Euteleostomi</taxon>
        <taxon>Actinopterygii</taxon>
        <taxon>Neopterygii</taxon>
        <taxon>Teleostei</taxon>
        <taxon>Neoteleostei</taxon>
        <taxon>Acanthomorphata</taxon>
        <taxon>Carangaria</taxon>
        <taxon>Pleuronectiformes</taxon>
        <taxon>Pleuronectoidei</taxon>
        <taxon>Pleuronectidae</taxon>
        <taxon>Pleuronectes</taxon>
    </lineage>
</organism>
<feature type="region of interest" description="Disordered" evidence="1">
    <location>
        <begin position="23"/>
        <end position="46"/>
    </location>
</feature>
<protein>
    <submittedName>
        <fullName evidence="2">Uncharacterized protein</fullName>
    </submittedName>
</protein>
<evidence type="ECO:0000313" key="2">
    <source>
        <dbReference type="EMBL" id="CAB1414601.1"/>
    </source>
</evidence>
<evidence type="ECO:0000313" key="3">
    <source>
        <dbReference type="Proteomes" id="UP001153269"/>
    </source>
</evidence>
<gene>
    <name evidence="2" type="ORF">PLEPLA_LOCUS2310</name>
</gene>
<dbReference type="Proteomes" id="UP001153269">
    <property type="component" value="Unassembled WGS sequence"/>
</dbReference>
<feature type="compositionally biased region" description="Basic and acidic residues" evidence="1">
    <location>
        <begin position="91"/>
        <end position="111"/>
    </location>
</feature>
<feature type="compositionally biased region" description="Basic and acidic residues" evidence="1">
    <location>
        <begin position="33"/>
        <end position="46"/>
    </location>
</feature>
<keyword evidence="3" id="KW-1185">Reference proteome</keyword>
<name>A0A9N7Y6I6_PLEPL</name>
<dbReference type="AlphaFoldDB" id="A0A9N7Y6I6"/>
<dbReference type="EMBL" id="CADEAL010000113">
    <property type="protein sequence ID" value="CAB1414601.1"/>
    <property type="molecule type" value="Genomic_DNA"/>
</dbReference>
<comment type="caution">
    <text evidence="2">The sequence shown here is derived from an EMBL/GenBank/DDBJ whole genome shotgun (WGS) entry which is preliminary data.</text>
</comment>